<evidence type="ECO:0000256" key="1">
    <source>
        <dbReference type="ARBA" id="ARBA00004496"/>
    </source>
</evidence>
<keyword evidence="4" id="KW-0677">Repeat</keyword>
<dbReference type="GO" id="GO:0006606">
    <property type="term" value="P:protein import into nucleus"/>
    <property type="evidence" value="ECO:0007669"/>
    <property type="project" value="InterPro"/>
</dbReference>
<name>A0A224ZAQ6_9ACAR</name>
<evidence type="ECO:0000256" key="5">
    <source>
        <dbReference type="ARBA" id="ARBA00022927"/>
    </source>
</evidence>
<dbReference type="GO" id="GO:0005737">
    <property type="term" value="C:cytoplasm"/>
    <property type="evidence" value="ECO:0007669"/>
    <property type="project" value="UniProtKB-SubCell"/>
</dbReference>
<dbReference type="Gene3D" id="1.25.10.10">
    <property type="entry name" value="Leucine-rich Repeat Variant"/>
    <property type="match status" value="1"/>
</dbReference>
<protein>
    <submittedName>
        <fullName evidence="8">Transportin-1</fullName>
    </submittedName>
</protein>
<dbReference type="Pfam" id="PF03810">
    <property type="entry name" value="IBN_N"/>
    <property type="match status" value="1"/>
</dbReference>
<dbReference type="InterPro" id="IPR016024">
    <property type="entry name" value="ARM-type_fold"/>
</dbReference>
<organism evidence="8">
    <name type="scientific">Rhipicephalus zambeziensis</name>
    <dbReference type="NCBI Taxonomy" id="60191"/>
    <lineage>
        <taxon>Eukaryota</taxon>
        <taxon>Metazoa</taxon>
        <taxon>Ecdysozoa</taxon>
        <taxon>Arthropoda</taxon>
        <taxon>Chelicerata</taxon>
        <taxon>Arachnida</taxon>
        <taxon>Acari</taxon>
        <taxon>Parasitiformes</taxon>
        <taxon>Ixodida</taxon>
        <taxon>Ixodoidea</taxon>
        <taxon>Ixodidae</taxon>
        <taxon>Rhipicephalinae</taxon>
        <taxon>Rhipicephalus</taxon>
        <taxon>Rhipicephalus</taxon>
    </lineage>
</organism>
<reference evidence="8" key="1">
    <citation type="journal article" date="2017" name="Parasit. Vectors">
        <title>Sialotranscriptomics of Rhipicephalus zambeziensis reveals intricate expression profiles of secretory proteins and suggests tight temporal transcriptional regulation during blood-feeding.</title>
        <authorList>
            <person name="de Castro M.H."/>
            <person name="de Klerk D."/>
            <person name="Pienaar R."/>
            <person name="Rees D.J.G."/>
            <person name="Mans B.J."/>
        </authorList>
    </citation>
    <scope>NUCLEOTIDE SEQUENCE</scope>
    <source>
        <tissue evidence="8">Salivary glands</tissue>
    </source>
</reference>
<evidence type="ECO:0000313" key="8">
    <source>
        <dbReference type="EMBL" id="MAA23974.1"/>
    </source>
</evidence>
<feature type="domain" description="Importin N-terminal" evidence="7">
    <location>
        <begin position="37"/>
        <end position="105"/>
    </location>
</feature>
<dbReference type="InterPro" id="IPR040122">
    <property type="entry name" value="Importin_beta"/>
</dbReference>
<dbReference type="Pfam" id="PF23271">
    <property type="entry name" value="HEAT_GCN1"/>
    <property type="match status" value="1"/>
</dbReference>
<sequence>MRGSMSLSWQPQEDGLRQILQLLKESQSPDTATQRAVQQKLEELNKYPDFNNYLIFVLTKLKSEDEPTRSLSGLILKNNVKAHFDKFPREVGDFIKAECLESVGDHSPLIRATVGILITTIASKGELTQWPELLPRLCQLLDSEDYNVCEGSFGALQKICEDSAEMLDTDALNRPLNVLVPKFLQFFRHTSPRIRSHAIACINQFIVNRTQALMLHIDSFIENLFHLASDEDSEVRKNVCRALVMLLEVRMDRLIPHIHNIIEYMLMRTQDTDEGVALEACEFWLSLAEQPICREVLAPHLSRLVPILVRGMKYSEIDIILLKGDVEEDEMIPDREEDIRPRFHKSKTHSQKHMDDNIDEDSVSDDGLDDDNTLSDWNLRKCSAAALDVLANVFHEELLGVLLPILKETLFHQGWEIKESAILALGAIAEGCMVGMVPHLPELIPYLIGCLGDKKALVRSITCWTLSRYSHWVVSQPHDLYLQPLMTELLKRVLDANKRVQEAACSAFATLEEEACTELVPYLSFILETLVFAFSKYQHKNLLILYDAIGTLADSVGHHLNKPEYINLLMPPLIEKWNVLKDDDKDLFPLLECLSSVATALQSGFLPYCEPVFRRCVSLVEQTLNQNMANAAHPDQFEAPDKDFVIVALDLLSGLAEGLDGHMESLVMSSNIMQLLYQCMQDLMPEVRQSSFALLGDLTKACFQHVNPCISDFLPILGQNLNPEIISVCNNATWAIGEISVKLASGRDMKPYIPMVLSQLVTIINRPNTPKTLLENTAITIGRLGYVCPEEVAPMLQQFIRPWCSSLRNIRDNEEKDSAFRGICSMISVNPGGVVHDFIFFCDAVASWVNPKADLKQTFHEILHGFKNQVGEENWQRFSEQFPPALKERLATNYGV</sequence>
<proteinExistence type="predicted"/>
<dbReference type="AlphaFoldDB" id="A0A224ZAQ6"/>
<dbReference type="GO" id="GO:0005634">
    <property type="term" value="C:nucleus"/>
    <property type="evidence" value="ECO:0007669"/>
    <property type="project" value="UniProtKB-SubCell"/>
</dbReference>
<feature type="region of interest" description="Disordered" evidence="6">
    <location>
        <begin position="334"/>
        <end position="366"/>
    </location>
</feature>
<dbReference type="Pfam" id="PF13513">
    <property type="entry name" value="HEAT_EZ"/>
    <property type="match status" value="1"/>
</dbReference>
<dbReference type="PROSITE" id="PS50166">
    <property type="entry name" value="IMPORTIN_B_NT"/>
    <property type="match status" value="1"/>
</dbReference>
<dbReference type="InterPro" id="IPR057546">
    <property type="entry name" value="HEAT_GCN1"/>
</dbReference>
<keyword evidence="3" id="KW-0963">Cytoplasm</keyword>
<dbReference type="InterPro" id="IPR001494">
    <property type="entry name" value="Importin-beta_N"/>
</dbReference>
<keyword evidence="2" id="KW-0813">Transport</keyword>
<comment type="subcellular location">
    <subcellularLocation>
        <location evidence="1">Cytoplasm</location>
    </subcellularLocation>
</comment>
<evidence type="ECO:0000256" key="3">
    <source>
        <dbReference type="ARBA" id="ARBA00022490"/>
    </source>
</evidence>
<evidence type="ECO:0000256" key="4">
    <source>
        <dbReference type="ARBA" id="ARBA00022737"/>
    </source>
</evidence>
<dbReference type="PANTHER" id="PTHR10527">
    <property type="entry name" value="IMPORTIN BETA"/>
    <property type="match status" value="1"/>
</dbReference>
<dbReference type="SUPFAM" id="SSF48371">
    <property type="entry name" value="ARM repeat"/>
    <property type="match status" value="1"/>
</dbReference>
<dbReference type="SMART" id="SM00913">
    <property type="entry name" value="IBN_N"/>
    <property type="match status" value="1"/>
</dbReference>
<feature type="compositionally biased region" description="Basic residues" evidence="6">
    <location>
        <begin position="342"/>
        <end position="351"/>
    </location>
</feature>
<evidence type="ECO:0000256" key="6">
    <source>
        <dbReference type="SAM" id="MobiDB-lite"/>
    </source>
</evidence>
<evidence type="ECO:0000259" key="7">
    <source>
        <dbReference type="PROSITE" id="PS50166"/>
    </source>
</evidence>
<accession>A0A224ZAQ6</accession>
<keyword evidence="5" id="KW-0653">Protein transport</keyword>
<dbReference type="InterPro" id="IPR011989">
    <property type="entry name" value="ARM-like"/>
</dbReference>
<feature type="compositionally biased region" description="Acidic residues" evidence="6">
    <location>
        <begin position="357"/>
        <end position="366"/>
    </location>
</feature>
<evidence type="ECO:0000256" key="2">
    <source>
        <dbReference type="ARBA" id="ARBA00022448"/>
    </source>
</evidence>
<dbReference type="EMBL" id="GFPF01012828">
    <property type="protein sequence ID" value="MAA23974.1"/>
    <property type="molecule type" value="Transcribed_RNA"/>
</dbReference>
<dbReference type="GO" id="GO:0031267">
    <property type="term" value="F:small GTPase binding"/>
    <property type="evidence" value="ECO:0007669"/>
    <property type="project" value="InterPro"/>
</dbReference>